<evidence type="ECO:0000256" key="1">
    <source>
        <dbReference type="SAM" id="MobiDB-lite"/>
    </source>
</evidence>
<gene>
    <name evidence="2" type="ORF">PECUL_23A044385</name>
</gene>
<proteinExistence type="predicted"/>
<accession>A0AAD1WUM7</accession>
<organism evidence="2 3">
    <name type="scientific">Pelobates cultripes</name>
    <name type="common">Western spadefoot toad</name>
    <dbReference type="NCBI Taxonomy" id="61616"/>
    <lineage>
        <taxon>Eukaryota</taxon>
        <taxon>Metazoa</taxon>
        <taxon>Chordata</taxon>
        <taxon>Craniata</taxon>
        <taxon>Vertebrata</taxon>
        <taxon>Euteleostomi</taxon>
        <taxon>Amphibia</taxon>
        <taxon>Batrachia</taxon>
        <taxon>Anura</taxon>
        <taxon>Pelobatoidea</taxon>
        <taxon>Pelobatidae</taxon>
        <taxon>Pelobates</taxon>
    </lineage>
</organism>
<name>A0AAD1WUM7_PELCU</name>
<feature type="region of interest" description="Disordered" evidence="1">
    <location>
        <begin position="66"/>
        <end position="135"/>
    </location>
</feature>
<dbReference type="EMBL" id="OW240923">
    <property type="protein sequence ID" value="CAH2324353.1"/>
    <property type="molecule type" value="Genomic_DNA"/>
</dbReference>
<evidence type="ECO:0000313" key="3">
    <source>
        <dbReference type="Proteomes" id="UP001295444"/>
    </source>
</evidence>
<dbReference type="Proteomes" id="UP001295444">
    <property type="component" value="Chromosome 12"/>
</dbReference>
<evidence type="ECO:0000313" key="2">
    <source>
        <dbReference type="EMBL" id="CAH2324353.1"/>
    </source>
</evidence>
<keyword evidence="3" id="KW-1185">Reference proteome</keyword>
<protein>
    <submittedName>
        <fullName evidence="2">Uncharacterized protein</fullName>
    </submittedName>
</protein>
<sequence>MQRSVHPRWWITDTTVSDKRQQQPGVVDTGDHARVPITLIFDHFWAKLQARLQPEAPCQNLHTRVRADGRRVTGGPPQGIQDPRFKLPHPRPSRAESNTEGAPQRCWPHRQSAAKRTPKRPDMTTNLLGSLASHT</sequence>
<feature type="compositionally biased region" description="Polar residues" evidence="1">
    <location>
        <begin position="123"/>
        <end position="135"/>
    </location>
</feature>
<reference evidence="2" key="1">
    <citation type="submission" date="2022-03" db="EMBL/GenBank/DDBJ databases">
        <authorList>
            <person name="Alioto T."/>
            <person name="Alioto T."/>
            <person name="Gomez Garrido J."/>
        </authorList>
    </citation>
    <scope>NUCLEOTIDE SEQUENCE</scope>
</reference>
<dbReference type="AlphaFoldDB" id="A0AAD1WUM7"/>